<name>A0A517NV35_9BACT</name>
<dbReference type="AlphaFoldDB" id="A0A517NV35"/>
<accession>A0A517NV35</accession>
<protein>
    <submittedName>
        <fullName evidence="1">Uncharacterized protein</fullName>
    </submittedName>
</protein>
<proteinExistence type="predicted"/>
<keyword evidence="2" id="KW-1185">Reference proteome</keyword>
<dbReference type="OrthoDB" id="9842075at2"/>
<evidence type="ECO:0000313" key="2">
    <source>
        <dbReference type="Proteomes" id="UP000319817"/>
    </source>
</evidence>
<gene>
    <name evidence="1" type="ORF">K239x_29730</name>
</gene>
<evidence type="ECO:0000313" key="1">
    <source>
        <dbReference type="EMBL" id="QDT10980.1"/>
    </source>
</evidence>
<reference evidence="1 2" key="1">
    <citation type="submission" date="2019-02" db="EMBL/GenBank/DDBJ databases">
        <title>Deep-cultivation of Planctomycetes and their phenomic and genomic characterization uncovers novel biology.</title>
        <authorList>
            <person name="Wiegand S."/>
            <person name="Jogler M."/>
            <person name="Boedeker C."/>
            <person name="Pinto D."/>
            <person name="Vollmers J."/>
            <person name="Rivas-Marin E."/>
            <person name="Kohn T."/>
            <person name="Peeters S.H."/>
            <person name="Heuer A."/>
            <person name="Rast P."/>
            <person name="Oberbeckmann S."/>
            <person name="Bunk B."/>
            <person name="Jeske O."/>
            <person name="Meyerdierks A."/>
            <person name="Storesund J.E."/>
            <person name="Kallscheuer N."/>
            <person name="Luecker S."/>
            <person name="Lage O.M."/>
            <person name="Pohl T."/>
            <person name="Merkel B.J."/>
            <person name="Hornburger P."/>
            <person name="Mueller R.-W."/>
            <person name="Bruemmer F."/>
            <person name="Labrenz M."/>
            <person name="Spormann A.M."/>
            <person name="Op den Camp H."/>
            <person name="Overmann J."/>
            <person name="Amann R."/>
            <person name="Jetten M.S.M."/>
            <person name="Mascher T."/>
            <person name="Medema M.H."/>
            <person name="Devos D.P."/>
            <person name="Kaster A.-K."/>
            <person name="Ovreas L."/>
            <person name="Rohde M."/>
            <person name="Galperin M.Y."/>
            <person name="Jogler C."/>
        </authorList>
    </citation>
    <scope>NUCLEOTIDE SEQUENCE [LARGE SCALE GENOMIC DNA]</scope>
    <source>
        <strain evidence="1 2">K23_9</strain>
    </source>
</reference>
<sequence>MSFGRKTGRKRDGECHVCKLVVLTEECESFTPRGWEVIRWAPVMHRAPCGAHCMGGSVYHGETDVHVVTFGACPRCGETDSEIAETIENGDGTERVVIHRYIHEYDADKGFRIELETSSVDGWVVKSRWPTNHPDSLEETVRWAENYVPWLAERNGT</sequence>
<dbReference type="EMBL" id="CP036526">
    <property type="protein sequence ID" value="QDT10980.1"/>
    <property type="molecule type" value="Genomic_DNA"/>
</dbReference>
<dbReference type="Proteomes" id="UP000319817">
    <property type="component" value="Chromosome"/>
</dbReference>
<organism evidence="1 2">
    <name type="scientific">Stieleria marina</name>
    <dbReference type="NCBI Taxonomy" id="1930275"/>
    <lineage>
        <taxon>Bacteria</taxon>
        <taxon>Pseudomonadati</taxon>
        <taxon>Planctomycetota</taxon>
        <taxon>Planctomycetia</taxon>
        <taxon>Pirellulales</taxon>
        <taxon>Pirellulaceae</taxon>
        <taxon>Stieleria</taxon>
    </lineage>
</organism>